<dbReference type="EMBL" id="SNYO01000013">
    <property type="protein sequence ID" value="TDQ47370.1"/>
    <property type="molecule type" value="Genomic_DNA"/>
</dbReference>
<dbReference type="OrthoDB" id="9913199at2"/>
<evidence type="ECO:0000313" key="2">
    <source>
        <dbReference type="Proteomes" id="UP000295705"/>
    </source>
</evidence>
<protein>
    <submittedName>
        <fullName evidence="1">Uncharacterized protein</fullName>
    </submittedName>
</protein>
<comment type="caution">
    <text evidence="1">The sequence shown here is derived from an EMBL/GenBank/DDBJ whole genome shotgun (WGS) entry which is preliminary data.</text>
</comment>
<dbReference type="Proteomes" id="UP000295705">
    <property type="component" value="Unassembled WGS sequence"/>
</dbReference>
<sequence length="116" mass="12161">MGWHHHHQAREATVLATTDIRARLDDCRSKTATAMRDTEGDTGASVVTVAVVREFLSKADKAGQVPDDEARDAVIELEQAADSAKAAAAADPGLGGAARESVEAAHLAICILKTEV</sequence>
<reference evidence="1 2" key="1">
    <citation type="submission" date="2019-03" db="EMBL/GenBank/DDBJ databases">
        <title>Genomic Encyclopedia of Type Strains, Phase IV (KMG-IV): sequencing the most valuable type-strain genomes for metagenomic binning, comparative biology and taxonomic classification.</title>
        <authorList>
            <person name="Goeker M."/>
        </authorList>
    </citation>
    <scope>NUCLEOTIDE SEQUENCE [LARGE SCALE GENOMIC DNA]</scope>
    <source>
        <strain evidence="1 2">DSM 45775</strain>
    </source>
</reference>
<gene>
    <name evidence="1" type="ORF">EV188_113115</name>
</gene>
<dbReference type="RefSeq" id="WP_133829795.1">
    <property type="nucleotide sequence ID" value="NZ_BAABHR010000068.1"/>
</dbReference>
<proteinExistence type="predicted"/>
<evidence type="ECO:0000313" key="1">
    <source>
        <dbReference type="EMBL" id="TDQ47370.1"/>
    </source>
</evidence>
<name>A0A4R6UK73_9PSEU</name>
<accession>A0A4R6UK73</accession>
<dbReference type="AlphaFoldDB" id="A0A4R6UK73"/>
<keyword evidence="2" id="KW-1185">Reference proteome</keyword>
<organism evidence="1 2">
    <name type="scientific">Actinomycetospora succinea</name>
    <dbReference type="NCBI Taxonomy" id="663603"/>
    <lineage>
        <taxon>Bacteria</taxon>
        <taxon>Bacillati</taxon>
        <taxon>Actinomycetota</taxon>
        <taxon>Actinomycetes</taxon>
        <taxon>Pseudonocardiales</taxon>
        <taxon>Pseudonocardiaceae</taxon>
        <taxon>Actinomycetospora</taxon>
    </lineage>
</organism>